<dbReference type="Proteomes" id="UP000648187">
    <property type="component" value="Unassembled WGS sequence"/>
</dbReference>
<evidence type="ECO:0008006" key="5">
    <source>
        <dbReference type="Google" id="ProtNLM"/>
    </source>
</evidence>
<dbReference type="InterPro" id="IPR002347">
    <property type="entry name" value="SDR_fam"/>
</dbReference>
<dbReference type="GO" id="GO:0005737">
    <property type="term" value="C:cytoplasm"/>
    <property type="evidence" value="ECO:0007669"/>
    <property type="project" value="TreeGrafter"/>
</dbReference>
<dbReference type="PANTHER" id="PTHR44229:SF8">
    <property type="entry name" value="ALCOHOL DEHYDROGENASE-RELATED"/>
    <property type="match status" value="1"/>
</dbReference>
<name>A0A835GEC9_SPOEX</name>
<dbReference type="PRINTS" id="PR00080">
    <property type="entry name" value="SDRFAMILY"/>
</dbReference>
<evidence type="ECO:0000256" key="1">
    <source>
        <dbReference type="ARBA" id="ARBA00006484"/>
    </source>
</evidence>
<dbReference type="Gene3D" id="3.40.50.720">
    <property type="entry name" value="NAD(P)-binding Rossmann-like Domain"/>
    <property type="match status" value="3"/>
</dbReference>
<evidence type="ECO:0000313" key="3">
    <source>
        <dbReference type="EMBL" id="KAF9413309.1"/>
    </source>
</evidence>
<dbReference type="Pfam" id="PF00106">
    <property type="entry name" value="adh_short"/>
    <property type="match status" value="3"/>
</dbReference>
<accession>A0A835GEC9</accession>
<dbReference type="SUPFAM" id="SSF51735">
    <property type="entry name" value="NAD(P)-binding Rossmann-fold domains"/>
    <property type="match status" value="3"/>
</dbReference>
<comment type="similarity">
    <text evidence="1">Belongs to the short-chain dehydrogenases/reductases (SDR) family.</text>
</comment>
<dbReference type="InterPro" id="IPR020904">
    <property type="entry name" value="Sc_DH/Rdtase_CS"/>
</dbReference>
<sequence>MWDIKNKIFLITGGASGLGAEYAKACLEHGAKNVAIIDIAEDLGKAKAESLNKAYGNKVIFVKCDVSKEEDIESAWDAVLAQFKQVDVIINNAGIMVDAPNMWRTASDVNWQGVVSFTLKGVSHMRKDEGGAGGTILNVASILGLSKLTFLPIYSGSKIAVVHFSQCLTMDPFYENTGVRVLTMCLGCTDTPLVQNLETKSWDPKLGDEIVVNVANNYIRQKKESAVAALIKMLVNGNPGSIWLSLDDKPARDITSAMDNNVAILDIAEDLGKAKAESLNKAYGNKVIFVKCDVSKEEDIVSAWDAVLAQFKQVDVIINNAGIMVDAPNMWRTASDVNWQGLVSFSLKGIKHMKKNEGGAGGTIVNIASTVTLTKLVAFPIYSGSKMAVLHFSQCIAMPPFFEHTGVRVLTLCLGLTDTALLENLVTKAYDPKIGQFMMAFAESQNVMYQKPESAVKVLVHMYKCGPPGSVWLSSVAILDIAVETGTATVERLNKSYGNKVIFVKCDVSKEEDIVSAWDAVLAQFKQVDVIINNAGIMVDTLNMWRTASDVNWQGLVSFTMKGISHMRKDEGGAGGTIINISSTAALGKPGALPIYSGSKMAVLHFGQCLTMEPFYDLTGIRILTKCLGATDTPLLHNLEAKAYDPKVGRLLVQTVETQGIIFQKPESAVAASLYMFQNGAPGSVWLANNNKPAKDITPIIDSAYAEFDKVMME</sequence>
<dbReference type="GO" id="GO:0016616">
    <property type="term" value="F:oxidoreductase activity, acting on the CH-OH group of donors, NAD or NADP as acceptor"/>
    <property type="evidence" value="ECO:0007669"/>
    <property type="project" value="TreeGrafter"/>
</dbReference>
<gene>
    <name evidence="3" type="ORF">HW555_008425</name>
</gene>
<evidence type="ECO:0000256" key="2">
    <source>
        <dbReference type="ARBA" id="ARBA00023002"/>
    </source>
</evidence>
<dbReference type="EMBL" id="JACKWZ010000164">
    <property type="protein sequence ID" value="KAF9413309.1"/>
    <property type="molecule type" value="Genomic_DNA"/>
</dbReference>
<evidence type="ECO:0000313" key="4">
    <source>
        <dbReference type="Proteomes" id="UP000648187"/>
    </source>
</evidence>
<dbReference type="AlphaFoldDB" id="A0A835GEC9"/>
<reference evidence="3" key="1">
    <citation type="submission" date="2020-08" db="EMBL/GenBank/DDBJ databases">
        <title>Spodoptera exigua strain:BAW_Kor-Di-RS1 Genome sequencing and assembly.</title>
        <authorList>
            <person name="Kim J."/>
            <person name="Nam H.Y."/>
            <person name="Kwon M."/>
            <person name="Choi J.H."/>
            <person name="Cho S.R."/>
            <person name="Kim G.-H."/>
        </authorList>
    </citation>
    <scope>NUCLEOTIDE SEQUENCE</scope>
    <source>
        <strain evidence="3">BAW_Kor-Di-RS1</strain>
        <tissue evidence="3">Whole-body</tissue>
    </source>
</reference>
<proteinExistence type="inferred from homology"/>
<keyword evidence="2" id="KW-0560">Oxidoreductase</keyword>
<dbReference type="PRINTS" id="PR00081">
    <property type="entry name" value="GDHRDH"/>
</dbReference>
<organism evidence="3 4">
    <name type="scientific">Spodoptera exigua</name>
    <name type="common">Beet armyworm</name>
    <name type="synonym">Noctua fulgens</name>
    <dbReference type="NCBI Taxonomy" id="7107"/>
    <lineage>
        <taxon>Eukaryota</taxon>
        <taxon>Metazoa</taxon>
        <taxon>Ecdysozoa</taxon>
        <taxon>Arthropoda</taxon>
        <taxon>Hexapoda</taxon>
        <taxon>Insecta</taxon>
        <taxon>Pterygota</taxon>
        <taxon>Neoptera</taxon>
        <taxon>Endopterygota</taxon>
        <taxon>Lepidoptera</taxon>
        <taxon>Glossata</taxon>
        <taxon>Ditrysia</taxon>
        <taxon>Noctuoidea</taxon>
        <taxon>Noctuidae</taxon>
        <taxon>Amphipyrinae</taxon>
        <taxon>Spodoptera</taxon>
    </lineage>
</organism>
<protein>
    <recommendedName>
        <fullName evidence="5">Alcohol dehydrogenase</fullName>
    </recommendedName>
</protein>
<comment type="caution">
    <text evidence="3">The sequence shown here is derived from an EMBL/GenBank/DDBJ whole genome shotgun (WGS) entry which is preliminary data.</text>
</comment>
<dbReference type="PROSITE" id="PS00061">
    <property type="entry name" value="ADH_SHORT"/>
    <property type="match status" value="1"/>
</dbReference>
<dbReference type="FunFam" id="3.40.50.720:FF:000084">
    <property type="entry name" value="Short-chain dehydrogenase reductase"/>
    <property type="match status" value="1"/>
</dbReference>
<dbReference type="InterPro" id="IPR036291">
    <property type="entry name" value="NAD(P)-bd_dom_sf"/>
</dbReference>
<keyword evidence="4" id="KW-1185">Reference proteome</keyword>
<dbReference type="PANTHER" id="PTHR44229">
    <property type="entry name" value="15-HYDROXYPROSTAGLANDIN DEHYDROGENASE [NAD(+)]"/>
    <property type="match status" value="1"/>
</dbReference>